<feature type="compositionally biased region" description="Basic and acidic residues" evidence="3">
    <location>
        <begin position="472"/>
        <end position="485"/>
    </location>
</feature>
<dbReference type="InterPro" id="IPR001611">
    <property type="entry name" value="Leu-rich_rpt"/>
</dbReference>
<dbReference type="SMART" id="SM00369">
    <property type="entry name" value="LRR_TYP"/>
    <property type="match status" value="7"/>
</dbReference>
<dbReference type="Proteomes" id="UP000006564">
    <property type="component" value="Chromosome 3"/>
</dbReference>
<feature type="compositionally biased region" description="Low complexity" evidence="3">
    <location>
        <begin position="14"/>
        <end position="25"/>
    </location>
</feature>
<dbReference type="KEGG" id="aor:AO090023000234"/>
<reference evidence="4 5" key="1">
    <citation type="journal article" date="2005" name="Nature">
        <title>Genome sequencing and analysis of Aspergillus oryzae.</title>
        <authorList>
            <person name="Machida M."/>
            <person name="Asai K."/>
            <person name="Sano M."/>
            <person name="Tanaka T."/>
            <person name="Kumagai T."/>
            <person name="Terai G."/>
            <person name="Kusumoto K."/>
            <person name="Arima T."/>
            <person name="Akita O."/>
            <person name="Kashiwagi Y."/>
            <person name="Abe K."/>
            <person name="Gomi K."/>
            <person name="Horiuchi H."/>
            <person name="Kitamoto K."/>
            <person name="Kobayashi T."/>
            <person name="Takeuchi M."/>
            <person name="Denning D.W."/>
            <person name="Galagan J.E."/>
            <person name="Nierman W.C."/>
            <person name="Yu J."/>
            <person name="Archer D.B."/>
            <person name="Bennett J.W."/>
            <person name="Bhatnagar D."/>
            <person name="Cleveland T.E."/>
            <person name="Fedorova N.D."/>
            <person name="Gotoh O."/>
            <person name="Horikawa H."/>
            <person name="Hosoyama A."/>
            <person name="Ichinomiya M."/>
            <person name="Igarashi R."/>
            <person name="Iwashita K."/>
            <person name="Juvvadi P.R."/>
            <person name="Kato M."/>
            <person name="Kato Y."/>
            <person name="Kin T."/>
            <person name="Kokubun A."/>
            <person name="Maeda H."/>
            <person name="Maeyama N."/>
            <person name="Maruyama J."/>
            <person name="Nagasaki H."/>
            <person name="Nakajima T."/>
            <person name="Oda K."/>
            <person name="Okada K."/>
            <person name="Paulsen I."/>
            <person name="Sakamoto K."/>
            <person name="Sawano T."/>
            <person name="Takahashi M."/>
            <person name="Takase K."/>
            <person name="Terabayashi Y."/>
            <person name="Wortman J."/>
            <person name="Yamada O."/>
            <person name="Yamagata Y."/>
            <person name="Anazawa H."/>
            <person name="Hata Y."/>
            <person name="Koide Y."/>
            <person name="Komori T."/>
            <person name="Koyama Y."/>
            <person name="Minetoki T."/>
            <person name="Suharnan S."/>
            <person name="Tanaka A."/>
            <person name="Isono K."/>
            <person name="Kuhara S."/>
            <person name="Ogasawara N."/>
            <person name="Kikuchi H."/>
        </authorList>
    </citation>
    <scope>NUCLEOTIDE SEQUENCE [LARGE SCALE GENOMIC DNA]</scope>
    <source>
        <strain evidence="5">ATCC 42149 / RIB 40</strain>
    </source>
</reference>
<feature type="region of interest" description="Disordered" evidence="3">
    <location>
        <begin position="375"/>
        <end position="410"/>
    </location>
</feature>
<dbReference type="OMA" id="QWIRERP"/>
<dbReference type="GO" id="GO:0061499">
    <property type="term" value="C:outer plaque of mitotic spindle pole body"/>
    <property type="evidence" value="ECO:0007669"/>
    <property type="project" value="TreeGrafter"/>
</dbReference>
<dbReference type="HOGENOM" id="CLU_278855_0_0_1"/>
<dbReference type="GO" id="GO:0031028">
    <property type="term" value="P:septation initiation signaling"/>
    <property type="evidence" value="ECO:0007669"/>
    <property type="project" value="TreeGrafter"/>
</dbReference>
<feature type="compositionally biased region" description="Basic and acidic residues" evidence="3">
    <location>
        <begin position="32"/>
        <end position="45"/>
    </location>
</feature>
<dbReference type="PANTHER" id="PTHR47566:SF1">
    <property type="entry name" value="PROTEIN NUD1"/>
    <property type="match status" value="1"/>
</dbReference>
<sequence length="1132" mass="125790">MDARSPLRSVSNASTQSSQQGTVQVRPKKGKTKEGTPEWRRKLVRGELPSGEQRDLFAPMGLEGVFKPPTPGSEKTQHEAIPRMKQRDDLWDFGDPSDKDPGTSPQGSSQAQNIGESHAANTPNDVDRPLGPSTQLQSNANVSDSPEGSPNATLEMPKDPEEPPSNLNDSSFVTQDDTQMRSATGLEDLRNEGITPITFSRTNTVEGNGTSEVIRSALKQVTSKLQKLSLPPYERPDSRASDKTRKGSITTQDFLNEATKIMDIIRSKGRNVGGLSSVEESEAEDKNESESYEDESTREEFSRPPSREGVDMRKLREQQETNPRILSHLKKFQEHDDLELGDNASVASLSFDNQQDSPFQVENDKEFVGQDDGAAINQTSDNMQPDDDIFEQRERKSSAPTSGEDDDLPDLLTFNTQISAKSLSARSVPTGSSQSSHAKGVLSSDIVSHLIPEQVNGLTYDRHKHQWIRERPEVSLEKPKGEDKTQTAANHTYTSEHASSRHAISRIDETNEEQGDSLSLVRRGNDAVSTPLKSHPENSLMCLRDMDHDTNYSFHLSPLPDFTVHQIDPSLQLELSYVAQRTHPRSLRQVHGTFALATEELVKHITEAEPFEPYWEHVRRLVLRQKGLITLHKLCDFCPRLEDLDVSSNSIGQLSGVPPTLRTLRISHNCLSNLTAWGHLVNLQYLDVSGNELESLDGFSSLIHLRELKAEDNNIRNIEGIFELDGLLSLKLRNNSLTTVDFEDSELVRLEELDLSHNQLMSIQNIESLSALSNLDLSFNQLARVAPSAPMPYLSSLRLSSNQLHSLDVTAFPSLTLLYLDHNYLFTVSGLEHCAGLDVFSAREQMNTGDHNGGFFDVDLGLVKDVRKVFLSCNKLSLQCLSPSNPLSGLQLLDVASCSIQSLPADFALSFPNIRVLNLNFNFLAGINELAGLNCLSRLTIASNCIVRLRRLCQVLSRIGRTNKNKVSTLQKVDVRGNPLTVRFYPPAVTGSGRVGDTKNLKVEDEPSQRDQAGLDIQSVLAEFGHAENSERSIIHDQDEEPIAEKDIEINDPYTLPPADPQADQKYLSHLDEPTRLRRRVFELMLYAGTGGSLKFLDGLQLRPTLEPGSDMDHAWNKLEKLGVLKRKAITG</sequence>
<evidence type="ECO:0000256" key="3">
    <source>
        <dbReference type="SAM" id="MobiDB-lite"/>
    </source>
</evidence>
<feature type="compositionally biased region" description="Basic and acidic residues" evidence="3">
    <location>
        <begin position="996"/>
        <end position="1009"/>
    </location>
</feature>
<dbReference type="InterPro" id="IPR025875">
    <property type="entry name" value="Leu-rich_rpt_4"/>
</dbReference>
<gene>
    <name evidence="4" type="ORF">AO090023000234</name>
</gene>
<feature type="compositionally biased region" description="Basic and acidic residues" evidence="3">
    <location>
        <begin position="75"/>
        <end position="101"/>
    </location>
</feature>
<evidence type="ECO:0000313" key="4">
    <source>
        <dbReference type="EMBL" id="BAE58806.1"/>
    </source>
</evidence>
<dbReference type="AlphaFoldDB" id="Q2UI09"/>
<dbReference type="SUPFAM" id="SSF52058">
    <property type="entry name" value="L domain-like"/>
    <property type="match status" value="1"/>
</dbReference>
<feature type="region of interest" description="Disordered" evidence="3">
    <location>
        <begin position="993"/>
        <end position="1012"/>
    </location>
</feature>
<keyword evidence="5" id="KW-1185">Reference proteome</keyword>
<name>Q2UI09_ASPOR</name>
<dbReference type="Pfam" id="PF12799">
    <property type="entry name" value="LRR_4"/>
    <property type="match status" value="2"/>
</dbReference>
<dbReference type="PRINTS" id="PR00019">
    <property type="entry name" value="LEURICHRPT"/>
</dbReference>
<dbReference type="PROSITE" id="PS51450">
    <property type="entry name" value="LRR"/>
    <property type="match status" value="4"/>
</dbReference>
<feature type="compositionally biased region" description="Polar residues" evidence="3">
    <location>
        <begin position="486"/>
        <end position="497"/>
    </location>
</feature>
<dbReference type="InterPro" id="IPR052574">
    <property type="entry name" value="CDIRP"/>
</dbReference>
<evidence type="ECO:0000313" key="5">
    <source>
        <dbReference type="Proteomes" id="UP000006564"/>
    </source>
</evidence>
<feature type="region of interest" description="Disordered" evidence="3">
    <location>
        <begin position="1"/>
        <end position="210"/>
    </location>
</feature>
<protein>
    <submittedName>
        <fullName evidence="4">DNA, SC023</fullName>
    </submittedName>
</protein>
<keyword evidence="2" id="KW-0677">Repeat</keyword>
<dbReference type="RefSeq" id="XP_023090509.1">
    <property type="nucleotide sequence ID" value="XM_023235493.1"/>
</dbReference>
<dbReference type="Gene3D" id="3.80.10.10">
    <property type="entry name" value="Ribonuclease Inhibitor"/>
    <property type="match status" value="1"/>
</dbReference>
<accession>Q2UI09</accession>
<dbReference type="GO" id="GO:0035591">
    <property type="term" value="F:signaling adaptor activity"/>
    <property type="evidence" value="ECO:0007669"/>
    <property type="project" value="TreeGrafter"/>
</dbReference>
<feature type="compositionally biased region" description="Polar residues" evidence="3">
    <location>
        <begin position="165"/>
        <end position="182"/>
    </location>
</feature>
<proteinExistence type="predicted"/>
<keyword evidence="1" id="KW-0433">Leucine-rich repeat</keyword>
<dbReference type="InterPro" id="IPR003591">
    <property type="entry name" value="Leu-rich_rpt_typical-subtyp"/>
</dbReference>
<dbReference type="EMBL" id="BA000051">
    <property type="protein sequence ID" value="BAE58806.1"/>
    <property type="molecule type" value="Genomic_DNA"/>
</dbReference>
<feature type="region of interest" description="Disordered" evidence="3">
    <location>
        <begin position="266"/>
        <end position="324"/>
    </location>
</feature>
<dbReference type="InterPro" id="IPR032675">
    <property type="entry name" value="LRR_dom_sf"/>
</dbReference>
<dbReference type="GeneID" id="5992810"/>
<feature type="compositionally biased region" description="Basic and acidic residues" evidence="3">
    <location>
        <begin position="298"/>
        <end position="319"/>
    </location>
</feature>
<evidence type="ECO:0000256" key="2">
    <source>
        <dbReference type="ARBA" id="ARBA00022737"/>
    </source>
</evidence>
<dbReference type="SMART" id="SM00365">
    <property type="entry name" value="LRR_SD22"/>
    <property type="match status" value="6"/>
</dbReference>
<feature type="compositionally biased region" description="Polar residues" evidence="3">
    <location>
        <begin position="197"/>
        <end position="210"/>
    </location>
</feature>
<dbReference type="STRING" id="510516.Q2UI09"/>
<feature type="compositionally biased region" description="Polar residues" evidence="3">
    <location>
        <begin position="103"/>
        <end position="124"/>
    </location>
</feature>
<dbReference type="EMBL" id="AP007157">
    <property type="protein sequence ID" value="BAE58806.1"/>
    <property type="molecule type" value="Genomic_DNA"/>
</dbReference>
<organism evidence="4 5">
    <name type="scientific">Aspergillus oryzae (strain ATCC 42149 / RIB 40)</name>
    <name type="common">Yellow koji mold</name>
    <dbReference type="NCBI Taxonomy" id="510516"/>
    <lineage>
        <taxon>Eukaryota</taxon>
        <taxon>Fungi</taxon>
        <taxon>Dikarya</taxon>
        <taxon>Ascomycota</taxon>
        <taxon>Pezizomycotina</taxon>
        <taxon>Eurotiomycetes</taxon>
        <taxon>Eurotiomycetidae</taxon>
        <taxon>Eurotiales</taxon>
        <taxon>Aspergillaceae</taxon>
        <taxon>Aspergillus</taxon>
        <taxon>Aspergillus subgen. Circumdati</taxon>
    </lineage>
</organism>
<dbReference type="GO" id="GO:1902412">
    <property type="term" value="P:regulation of mitotic cytokinesis"/>
    <property type="evidence" value="ECO:0007669"/>
    <property type="project" value="TreeGrafter"/>
</dbReference>
<dbReference type="PANTHER" id="PTHR47566">
    <property type="match status" value="1"/>
</dbReference>
<evidence type="ECO:0000256" key="1">
    <source>
        <dbReference type="ARBA" id="ARBA00022614"/>
    </source>
</evidence>
<feature type="compositionally biased region" description="Basic and acidic residues" evidence="3">
    <location>
        <begin position="234"/>
        <end position="245"/>
    </location>
</feature>
<feature type="region of interest" description="Disordered" evidence="3">
    <location>
        <begin position="472"/>
        <end position="537"/>
    </location>
</feature>
<feature type="compositionally biased region" description="Polar residues" evidence="3">
    <location>
        <begin position="132"/>
        <end position="152"/>
    </location>
</feature>
<feature type="region of interest" description="Disordered" evidence="3">
    <location>
        <begin position="223"/>
        <end position="251"/>
    </location>
</feature>